<dbReference type="Proteomes" id="UP000507222">
    <property type="component" value="Unassembled WGS sequence"/>
</dbReference>
<evidence type="ECO:0000256" key="1">
    <source>
        <dbReference type="ARBA" id="ARBA00022729"/>
    </source>
</evidence>
<evidence type="ECO:0000313" key="4">
    <source>
        <dbReference type="EMBL" id="CAB4291079.1"/>
    </source>
</evidence>
<keyword evidence="1 3" id="KW-0732">Signal</keyword>
<dbReference type="GO" id="GO:0033897">
    <property type="term" value="F:ribonuclease T2 activity"/>
    <property type="evidence" value="ECO:0007669"/>
    <property type="project" value="InterPro"/>
</dbReference>
<dbReference type="InterPro" id="IPR036430">
    <property type="entry name" value="RNase_T2-like_sf"/>
</dbReference>
<keyword evidence="2" id="KW-0325">Glycoprotein</keyword>
<organism evidence="4 5">
    <name type="scientific">Prunus armeniaca</name>
    <name type="common">Apricot</name>
    <name type="synonym">Armeniaca vulgaris</name>
    <dbReference type="NCBI Taxonomy" id="36596"/>
    <lineage>
        <taxon>Eukaryota</taxon>
        <taxon>Viridiplantae</taxon>
        <taxon>Streptophyta</taxon>
        <taxon>Embryophyta</taxon>
        <taxon>Tracheophyta</taxon>
        <taxon>Spermatophyta</taxon>
        <taxon>Magnoliopsida</taxon>
        <taxon>eudicotyledons</taxon>
        <taxon>Gunneridae</taxon>
        <taxon>Pentapetalae</taxon>
        <taxon>rosids</taxon>
        <taxon>fabids</taxon>
        <taxon>Rosales</taxon>
        <taxon>Rosaceae</taxon>
        <taxon>Amygdaloideae</taxon>
        <taxon>Amygdaleae</taxon>
        <taxon>Prunus</taxon>
    </lineage>
</organism>
<evidence type="ECO:0000313" key="5">
    <source>
        <dbReference type="Proteomes" id="UP000507222"/>
    </source>
</evidence>
<gene>
    <name evidence="4" type="ORF">CURHAP_LOCUS51319</name>
</gene>
<dbReference type="GO" id="GO:0003723">
    <property type="term" value="F:RNA binding"/>
    <property type="evidence" value="ECO:0007669"/>
    <property type="project" value="InterPro"/>
</dbReference>
<evidence type="ECO:0000256" key="2">
    <source>
        <dbReference type="ARBA" id="ARBA00023180"/>
    </source>
</evidence>
<evidence type="ECO:0000256" key="3">
    <source>
        <dbReference type="SAM" id="SignalP"/>
    </source>
</evidence>
<name>A0A6J5VP97_PRUAR</name>
<proteinExistence type="predicted"/>
<feature type="signal peptide" evidence="3">
    <location>
        <begin position="1"/>
        <end position="25"/>
    </location>
</feature>
<protein>
    <submittedName>
        <fullName evidence="4">Uncharacterized protein</fullName>
    </submittedName>
</protein>
<feature type="chain" id="PRO_5027030781" evidence="3">
    <location>
        <begin position="26"/>
        <end position="87"/>
    </location>
</feature>
<dbReference type="AlphaFoldDB" id="A0A6J5VP97"/>
<dbReference type="EMBL" id="CAEKDK010000008">
    <property type="protein sequence ID" value="CAB4291079.1"/>
    <property type="molecule type" value="Genomic_DNA"/>
</dbReference>
<dbReference type="Gene3D" id="3.90.730.10">
    <property type="entry name" value="Ribonuclease T2-like"/>
    <property type="match status" value="1"/>
</dbReference>
<sequence>MGIFSAQFAYAVALIVAASLCLIEANQTAIGIEIGSRGQREFDYFNLALQWPGTFCQRTRYCCSSNACCRGLVFLFMRKFSNRVYNP</sequence>
<dbReference type="SUPFAM" id="SSF55895">
    <property type="entry name" value="Ribonuclease Rh-like"/>
    <property type="match status" value="1"/>
</dbReference>
<accession>A0A6J5VP97</accession>
<reference evidence="4 5" key="1">
    <citation type="submission" date="2020-05" db="EMBL/GenBank/DDBJ databases">
        <authorList>
            <person name="Campoy J."/>
            <person name="Schneeberger K."/>
            <person name="Spophaly S."/>
        </authorList>
    </citation>
    <scope>NUCLEOTIDE SEQUENCE [LARGE SCALE GENOMIC DNA]</scope>
    <source>
        <strain evidence="4">PruArmRojPasFocal</strain>
    </source>
</reference>